<proteinExistence type="predicted"/>
<accession>A0AAU0UMX9</accession>
<dbReference type="InterPro" id="IPR029063">
    <property type="entry name" value="SAM-dependent_MTases_sf"/>
</dbReference>
<dbReference type="RefSeq" id="WP_366924738.1">
    <property type="nucleotide sequence ID" value="NZ_CP121694.1"/>
</dbReference>
<gene>
    <name evidence="7" type="primary">pglX</name>
    <name evidence="7" type="ORF">MFMK1_001733</name>
</gene>
<dbReference type="GO" id="GO:0006304">
    <property type="term" value="P:DNA modification"/>
    <property type="evidence" value="ECO:0007669"/>
    <property type="project" value="InterPro"/>
</dbReference>
<comment type="catalytic activity">
    <reaction evidence="5">
        <text>a 2'-deoxyadenosine in DNA + S-adenosyl-L-methionine = an N(6)-methyl-2'-deoxyadenosine in DNA + S-adenosyl-L-homocysteine + H(+)</text>
        <dbReference type="Rhea" id="RHEA:15197"/>
        <dbReference type="Rhea" id="RHEA-COMP:12418"/>
        <dbReference type="Rhea" id="RHEA-COMP:12419"/>
        <dbReference type="ChEBI" id="CHEBI:15378"/>
        <dbReference type="ChEBI" id="CHEBI:57856"/>
        <dbReference type="ChEBI" id="CHEBI:59789"/>
        <dbReference type="ChEBI" id="CHEBI:90615"/>
        <dbReference type="ChEBI" id="CHEBI:90616"/>
        <dbReference type="EC" id="2.1.1.72"/>
    </reaction>
</comment>
<keyword evidence="2 7" id="KW-0489">Methyltransferase</keyword>
<dbReference type="InterPro" id="IPR050953">
    <property type="entry name" value="N4_N6_ade-DNA_methylase"/>
</dbReference>
<dbReference type="InterPro" id="IPR047939">
    <property type="entry name" value="BREX_1_PglX"/>
</dbReference>
<evidence type="ECO:0000256" key="5">
    <source>
        <dbReference type="ARBA" id="ARBA00047942"/>
    </source>
</evidence>
<evidence type="ECO:0000313" key="7">
    <source>
        <dbReference type="EMBL" id="WRO21912.1"/>
    </source>
</evidence>
<dbReference type="GO" id="GO:0009007">
    <property type="term" value="F:site-specific DNA-methyltransferase (adenine-specific) activity"/>
    <property type="evidence" value="ECO:0007669"/>
    <property type="project" value="UniProtKB-EC"/>
</dbReference>
<dbReference type="EMBL" id="CP121694">
    <property type="protein sequence ID" value="WRO21912.1"/>
    <property type="molecule type" value="Genomic_DNA"/>
</dbReference>
<dbReference type="Gene3D" id="3.40.50.150">
    <property type="entry name" value="Vaccinia Virus protein VP39"/>
    <property type="match status" value="1"/>
</dbReference>
<dbReference type="REBASE" id="793833">
    <property type="entry name" value="DbaMK1ORF1733P"/>
</dbReference>
<evidence type="ECO:0000256" key="2">
    <source>
        <dbReference type="ARBA" id="ARBA00022603"/>
    </source>
</evidence>
<keyword evidence="3 7" id="KW-0808">Transferase</keyword>
<dbReference type="AlphaFoldDB" id="A0AAU0UMX9"/>
<evidence type="ECO:0000313" key="8">
    <source>
        <dbReference type="Proteomes" id="UP001329915"/>
    </source>
</evidence>
<dbReference type="InterPro" id="IPR002052">
    <property type="entry name" value="DNA_methylase_N6_adenine_CS"/>
</dbReference>
<evidence type="ECO:0000259" key="6">
    <source>
        <dbReference type="Pfam" id="PF07669"/>
    </source>
</evidence>
<dbReference type="PROSITE" id="PS00092">
    <property type="entry name" value="N6_MTASE"/>
    <property type="match status" value="1"/>
</dbReference>
<protein>
    <recommendedName>
        <fullName evidence="1">site-specific DNA-methyltransferase (adenine-specific)</fullName>
        <ecNumber evidence="1">2.1.1.72</ecNumber>
    </recommendedName>
</protein>
<feature type="domain" description="Type II methyltransferase M.TaqI-like" evidence="6">
    <location>
        <begin position="370"/>
        <end position="600"/>
    </location>
</feature>
<dbReference type="EC" id="2.1.1.72" evidence="1"/>
<sequence length="1198" mass="139382">MNKTAIKSFAIWARNKLIADITYKAGLLGITEKEIKNSLPQSTETVQFFDIGTKEPYSISGVEIEQRKKLIEEVQRKANQSDYKTAYKSVVEEVAYTWFNRLIAIRFMEVNNYLPTRMRVLSSESSNKAEPDLVTHPMDVDFDYTPYEKDRIMQLKHDNKLDELFRMLFIKQCNALNAILPELFEKTSDYTELLLNVSFTDQDGVVYHLVNDILEDDFNVSKKGQVEIIGWMYQYYNTEPKDETFALLKKNVKITKERIPAATQLFTPDWIVRYMVENSLGRLWLEGHPNDTLKSEWKYYLDEAEQEADVQKQLDEIREEYKKIKPEDITVIDPCMGSGHILVYAFDVLIKIYESYGYSQRDAAKSIIENNLFGLDIDNRAYQLAYFAVMMKARQYNRRILNGKTTCYVYSIQESNSINRSQLNYFGSGISEMKKNTAMLQMHGLLDNFIDAKEYGSILNVDNYDWQLLHQFIENIDASGQMTMDNIGIDITKERLRLLVEIGEVMDQKYDVVVTNPPYMGSKGLNGKLTSYIQDHFAVGKGDIYAAFLLKCIKWAKPAALLAFITPYVWLYLSSFMGLRRNLISDSSLMSLVQLEYNAFEVACVPVCTFTMRKTKLDYTGRYIQLAQFKGWENQEIQTLKAINDFSLDYCYETRQSNFEKIAGSPIAYWLSKSMYAVFENARPLKDFGYPRQGMATADNGRFMRKWYEVAVTNIDFNCRGNEYTYKKWYPHSKGGSVRRWYGNNEYIINWKNNGMEIRDYRKAVVRNPDYYFRQGITWSDLTISWFSARYVPDGFTFDSAGPTFFPHFEEDIKYICGYFNSWVFQEFLNISCQGMHYSNGIIAELPIIVCDNNYDKQQIETIVDKCIEISKKDWDEDEKSWDFKKDVLISNDRDNNVFISKLLLKYKKEKLKLIHVISANENKINELFAGIFKMDDITPSKGICSTAIQLKNEKSLIVNLISYAVGCMFGRYSLDVDGLIYAGGKWDGSKYNTFIPDKDNIIPITDEEYFEDDVVGLFCAFLKKTFGTDTLEENLDFIAKALGNKGNSSREIIRNYFLKGFFKDHCKIYQKRPIYWMFDSGKADGFKALVYMHRYNENTIGNLRIDYLHRMQRSYDNEISRMQETIENSKDAREATAASKRKEKLLKQLKETKEYDEKIAHLALARIAIDLDDGVKVNYEKVQTDTDGKKLEVLAKI</sequence>
<dbReference type="GO" id="GO:0003676">
    <property type="term" value="F:nucleic acid binding"/>
    <property type="evidence" value="ECO:0007669"/>
    <property type="project" value="InterPro"/>
</dbReference>
<evidence type="ECO:0000256" key="3">
    <source>
        <dbReference type="ARBA" id="ARBA00022679"/>
    </source>
</evidence>
<dbReference type="PANTHER" id="PTHR33841:SF1">
    <property type="entry name" value="DNA METHYLTRANSFERASE A"/>
    <property type="match status" value="1"/>
</dbReference>
<dbReference type="PANTHER" id="PTHR33841">
    <property type="entry name" value="DNA METHYLTRANSFERASE YEEA-RELATED"/>
    <property type="match status" value="1"/>
</dbReference>
<reference evidence="7 8" key="1">
    <citation type="submission" date="2023-04" db="EMBL/GenBank/DDBJ databases">
        <authorList>
            <person name="Hsu D."/>
        </authorList>
    </citation>
    <scope>NUCLEOTIDE SEQUENCE [LARGE SCALE GENOMIC DNA]</scope>
    <source>
        <strain evidence="7 8">MK1</strain>
    </source>
</reference>
<dbReference type="GO" id="GO:0032259">
    <property type="term" value="P:methylation"/>
    <property type="evidence" value="ECO:0007669"/>
    <property type="project" value="UniProtKB-KW"/>
</dbReference>
<keyword evidence="4" id="KW-0949">S-adenosyl-L-methionine</keyword>
<organism evidence="7 8">
    <name type="scientific">Metallumcola ferriviriculae</name>
    <dbReference type="NCBI Taxonomy" id="3039180"/>
    <lineage>
        <taxon>Bacteria</taxon>
        <taxon>Bacillati</taxon>
        <taxon>Bacillota</taxon>
        <taxon>Clostridia</taxon>
        <taxon>Neomoorellales</taxon>
        <taxon>Desulfitibacteraceae</taxon>
        <taxon>Metallumcola</taxon>
    </lineage>
</organism>
<dbReference type="SUPFAM" id="SSF53335">
    <property type="entry name" value="S-adenosyl-L-methionine-dependent methyltransferases"/>
    <property type="match status" value="1"/>
</dbReference>
<dbReference type="InterPro" id="IPR011639">
    <property type="entry name" value="MethylTrfase_TaqI-like_dom"/>
</dbReference>
<keyword evidence="8" id="KW-1185">Reference proteome</keyword>
<dbReference type="PRINTS" id="PR00507">
    <property type="entry name" value="N12N6MTFRASE"/>
</dbReference>
<evidence type="ECO:0000256" key="1">
    <source>
        <dbReference type="ARBA" id="ARBA00011900"/>
    </source>
</evidence>
<dbReference type="NCBIfam" id="NF033452">
    <property type="entry name" value="BREX_1_MTaseX"/>
    <property type="match status" value="1"/>
</dbReference>
<dbReference type="Proteomes" id="UP001329915">
    <property type="component" value="Chromosome"/>
</dbReference>
<name>A0AAU0UMX9_9FIRM</name>
<dbReference type="KEGG" id="dbc:MFMK1_001733"/>
<dbReference type="Pfam" id="PF07669">
    <property type="entry name" value="Eco57I"/>
    <property type="match status" value="1"/>
</dbReference>
<evidence type="ECO:0000256" key="4">
    <source>
        <dbReference type="ARBA" id="ARBA00022691"/>
    </source>
</evidence>